<keyword evidence="3" id="KW-1185">Reference proteome</keyword>
<dbReference type="AlphaFoldDB" id="A0A1T0CG29"/>
<sequence length="366" mass="41750">MQTSKPSTQKPVSDRQYPEPKHIKLGEIEPPYDHSSTISYLLFVLCLFAVLSIWIMQNSVNAYFLQTYHRESPIAPLSQYSLWAKGGDIGNALYAAHGQFTDQIVAYNQQIATNFNEQHAYTPEYKVQMAIKAELEAAKQAQLAEENRQKELANQYVLRAGDEIFFAGDSMMQGVAPHVQQYLQKNYNIKSVNLSKQSTGLAYPSFFDWPKTIEETLVSNANIKILAVFLGPNDPWDMPDLQTKARLKFQTPEWEASYRARMASIIQSAHSRGVKVIWITPPNMKKQQLNEQMIYLNKVMQEELKQHNVLVMDSRELFGTSDNVYNDYLVKDGETIKMRSSDGIHFSVKGQKLIAEALQQQLTISP</sequence>
<dbReference type="EMBL" id="MUYU01000031">
    <property type="protein sequence ID" value="OOS21308.1"/>
    <property type="molecule type" value="Genomic_DNA"/>
</dbReference>
<dbReference type="STRING" id="470453.B0680_09990"/>
<evidence type="ECO:0000256" key="1">
    <source>
        <dbReference type="SAM" id="Phobius"/>
    </source>
</evidence>
<dbReference type="InterPro" id="IPR036514">
    <property type="entry name" value="SGNH_hydro_sf"/>
</dbReference>
<dbReference type="InterPro" id="IPR007407">
    <property type="entry name" value="DUF459"/>
</dbReference>
<evidence type="ECO:0000313" key="3">
    <source>
        <dbReference type="Proteomes" id="UP000189800"/>
    </source>
</evidence>
<dbReference type="PANTHER" id="PTHR30383:SF24">
    <property type="entry name" value="THIOESTERASE 1_PROTEASE 1_LYSOPHOSPHOLIPASE L1"/>
    <property type="match status" value="1"/>
</dbReference>
<comment type="caution">
    <text evidence="2">The sequence shown here is derived from an EMBL/GenBank/DDBJ whole genome shotgun (WGS) entry which is preliminary data.</text>
</comment>
<accession>A0A1T0CG29</accession>
<protein>
    <submittedName>
        <fullName evidence="2">GDSL family lipase</fullName>
    </submittedName>
</protein>
<keyword evidence="1" id="KW-0472">Membrane</keyword>
<dbReference type="Gene3D" id="3.40.50.1110">
    <property type="entry name" value="SGNH hydrolase"/>
    <property type="match status" value="1"/>
</dbReference>
<dbReference type="RefSeq" id="WP_078254946.1">
    <property type="nucleotide sequence ID" value="NZ_MUYU01000031.1"/>
</dbReference>
<evidence type="ECO:0000313" key="2">
    <source>
        <dbReference type="EMBL" id="OOS21308.1"/>
    </source>
</evidence>
<keyword evidence="1" id="KW-1133">Transmembrane helix</keyword>
<dbReference type="PANTHER" id="PTHR30383">
    <property type="entry name" value="THIOESTERASE 1/PROTEASE 1/LYSOPHOSPHOLIPASE L1"/>
    <property type="match status" value="1"/>
</dbReference>
<dbReference type="InterPro" id="IPR051532">
    <property type="entry name" value="Ester_Hydrolysis_Enzymes"/>
</dbReference>
<dbReference type="SUPFAM" id="SSF52266">
    <property type="entry name" value="SGNH hydrolase"/>
    <property type="match status" value="1"/>
</dbReference>
<dbReference type="GO" id="GO:0004622">
    <property type="term" value="F:phosphatidylcholine lysophospholipase activity"/>
    <property type="evidence" value="ECO:0007669"/>
    <property type="project" value="TreeGrafter"/>
</dbReference>
<dbReference type="CDD" id="cd01829">
    <property type="entry name" value="SGNH_hydrolase_peri2"/>
    <property type="match status" value="1"/>
</dbReference>
<organism evidence="2 3">
    <name type="scientific">Moraxella pluranimalium</name>
    <dbReference type="NCBI Taxonomy" id="470453"/>
    <lineage>
        <taxon>Bacteria</taxon>
        <taxon>Pseudomonadati</taxon>
        <taxon>Pseudomonadota</taxon>
        <taxon>Gammaproteobacteria</taxon>
        <taxon>Moraxellales</taxon>
        <taxon>Moraxellaceae</taxon>
        <taxon>Moraxella</taxon>
    </lineage>
</organism>
<reference evidence="2 3" key="1">
    <citation type="submission" date="2017-02" db="EMBL/GenBank/DDBJ databases">
        <title>Draft genome sequence of Moraxella pluranimalium CCUG 54913T type strain.</title>
        <authorList>
            <person name="Salva-Serra F."/>
            <person name="Engstrom-Jakobsson H."/>
            <person name="Thorell K."/>
            <person name="Jaen-Luchoro D."/>
            <person name="Gonzales-Siles L."/>
            <person name="Karlsson R."/>
            <person name="Yazdan S."/>
            <person name="Boulund F."/>
            <person name="Johnning A."/>
            <person name="Engstrand L."/>
            <person name="Kristiansson E."/>
            <person name="Moore E."/>
        </authorList>
    </citation>
    <scope>NUCLEOTIDE SEQUENCE [LARGE SCALE GENOMIC DNA]</scope>
    <source>
        <strain evidence="2 3">CCUG 54913</strain>
    </source>
</reference>
<name>A0A1T0CG29_9GAMM</name>
<proteinExistence type="predicted"/>
<feature type="transmembrane region" description="Helical" evidence="1">
    <location>
        <begin position="38"/>
        <end position="56"/>
    </location>
</feature>
<dbReference type="OrthoDB" id="445620at2"/>
<dbReference type="Proteomes" id="UP000189800">
    <property type="component" value="Unassembled WGS sequence"/>
</dbReference>
<dbReference type="Pfam" id="PF04311">
    <property type="entry name" value="DUF459"/>
    <property type="match status" value="1"/>
</dbReference>
<keyword evidence="1" id="KW-0812">Transmembrane</keyword>
<gene>
    <name evidence="2" type="ORF">B0680_09990</name>
</gene>